<dbReference type="Gene3D" id="3.20.20.105">
    <property type="entry name" value="Queuine tRNA-ribosyltransferase-like"/>
    <property type="match status" value="1"/>
</dbReference>
<protein>
    <recommendedName>
        <fullName evidence="5">tRNA-guanine(15) transglycosylase-like domain-containing protein</fullName>
    </recommendedName>
</protein>
<evidence type="ECO:0000256" key="1">
    <source>
        <dbReference type="ARBA" id="ARBA00022676"/>
    </source>
</evidence>
<dbReference type="InterPro" id="IPR036511">
    <property type="entry name" value="TGT-like_sf"/>
</dbReference>
<dbReference type="InterPro" id="IPR002616">
    <property type="entry name" value="tRNA_ribo_trans-like"/>
</dbReference>
<proteinExistence type="predicted"/>
<dbReference type="PANTHER" id="PTHR43468">
    <property type="match status" value="1"/>
</dbReference>
<dbReference type="GO" id="GO:0006400">
    <property type="term" value="P:tRNA modification"/>
    <property type="evidence" value="ECO:0007669"/>
    <property type="project" value="InterPro"/>
</dbReference>
<evidence type="ECO:0000313" key="6">
    <source>
        <dbReference type="EMBL" id="OGE39879.1"/>
    </source>
</evidence>
<keyword evidence="4" id="KW-0479">Metal-binding</keyword>
<dbReference type="PANTHER" id="PTHR43468:SF1">
    <property type="entry name" value="TRNA-GUANOSINE(34) QUEUINE TRANSGLYCOSYLASE"/>
    <property type="match status" value="1"/>
</dbReference>
<organism evidence="6 7">
    <name type="scientific">Candidatus Daviesbacteria bacterium RIFCSPHIGHO2_02_FULL_43_12</name>
    <dbReference type="NCBI Taxonomy" id="1797776"/>
    <lineage>
        <taxon>Bacteria</taxon>
        <taxon>Candidatus Daviesiibacteriota</taxon>
    </lineage>
</organism>
<gene>
    <name evidence="6" type="ORF">A3D25_03650</name>
</gene>
<evidence type="ECO:0000256" key="4">
    <source>
        <dbReference type="ARBA" id="ARBA00022723"/>
    </source>
</evidence>
<reference evidence="6 7" key="1">
    <citation type="journal article" date="2016" name="Nat. Commun.">
        <title>Thousands of microbial genomes shed light on interconnected biogeochemical processes in an aquifer system.</title>
        <authorList>
            <person name="Anantharaman K."/>
            <person name="Brown C.T."/>
            <person name="Hug L.A."/>
            <person name="Sharon I."/>
            <person name="Castelle C.J."/>
            <person name="Probst A.J."/>
            <person name="Thomas B.C."/>
            <person name="Singh A."/>
            <person name="Wilkins M.J."/>
            <person name="Karaoz U."/>
            <person name="Brodie E.L."/>
            <person name="Williams K.H."/>
            <person name="Hubbard S.S."/>
            <person name="Banfield J.F."/>
        </authorList>
    </citation>
    <scope>NUCLEOTIDE SEQUENCE [LARGE SCALE GENOMIC DNA]</scope>
</reference>
<sequence length="352" mass="40102">MLKTLKTNHGDISLPTFFPDATRGVVKGGLDTVDLSNTKVEGIVINTLHLRGAIREQFNCHLLMNWTKPIITDSGGFQVMSLIHHHPKLGKLTDNEAIFIDASGQKIIFTPEASIQLQLKLGADILICLDDCTDPESPLSLQEKSVERTINWARRCKIEFDKLTSQKNARPLLFAVVQGGKDRSLRKKCARALVELNFDGYCFGGRPLDGENKFLKSILQFTASLLPNDKPKYAMGVGTPQNIVDCFKMGYNMFDCVIPTREARHKKLYIFNKPLEQIDILNQEFYSSIYLQQSRFRDNLQPISPFCDCLTCQNYSLGYLYHLFKIKDILALRLASIHNLRFYTMLMEKLTR</sequence>
<name>A0A1F5KGA4_9BACT</name>
<dbReference type="EMBL" id="MFDD01000014">
    <property type="protein sequence ID" value="OGE39879.1"/>
    <property type="molecule type" value="Genomic_DNA"/>
</dbReference>
<dbReference type="Pfam" id="PF01702">
    <property type="entry name" value="TGT"/>
    <property type="match status" value="1"/>
</dbReference>
<evidence type="ECO:0000259" key="5">
    <source>
        <dbReference type="Pfam" id="PF01702"/>
    </source>
</evidence>
<dbReference type="GO" id="GO:0008479">
    <property type="term" value="F:tRNA-guanosine(34) queuine transglycosylase activity"/>
    <property type="evidence" value="ECO:0007669"/>
    <property type="project" value="InterPro"/>
</dbReference>
<dbReference type="GO" id="GO:0046872">
    <property type="term" value="F:metal ion binding"/>
    <property type="evidence" value="ECO:0007669"/>
    <property type="project" value="UniProtKB-KW"/>
</dbReference>
<dbReference type="AlphaFoldDB" id="A0A1F5KGA4"/>
<accession>A0A1F5KGA4</accession>
<dbReference type="SUPFAM" id="SSF51713">
    <property type="entry name" value="tRNA-guanine transglycosylase"/>
    <property type="match status" value="1"/>
</dbReference>
<dbReference type="NCBIfam" id="TIGR00449">
    <property type="entry name" value="tgt_general"/>
    <property type="match status" value="1"/>
</dbReference>
<evidence type="ECO:0000256" key="3">
    <source>
        <dbReference type="ARBA" id="ARBA00022694"/>
    </source>
</evidence>
<keyword evidence="2" id="KW-0808">Transferase</keyword>
<comment type="caution">
    <text evidence="6">The sequence shown here is derived from an EMBL/GenBank/DDBJ whole genome shotgun (WGS) entry which is preliminary data.</text>
</comment>
<evidence type="ECO:0000256" key="2">
    <source>
        <dbReference type="ARBA" id="ARBA00022679"/>
    </source>
</evidence>
<keyword evidence="1" id="KW-0328">Glycosyltransferase</keyword>
<dbReference type="InterPro" id="IPR004803">
    <property type="entry name" value="TGT"/>
</dbReference>
<keyword evidence="3" id="KW-0819">tRNA processing</keyword>
<dbReference type="NCBIfam" id="TIGR00430">
    <property type="entry name" value="Q_tRNA_tgt"/>
    <property type="match status" value="1"/>
</dbReference>
<evidence type="ECO:0000313" key="7">
    <source>
        <dbReference type="Proteomes" id="UP000177328"/>
    </source>
</evidence>
<dbReference type="Proteomes" id="UP000177328">
    <property type="component" value="Unassembled WGS sequence"/>
</dbReference>
<feature type="domain" description="tRNA-guanine(15) transglycosylase-like" evidence="5">
    <location>
        <begin position="4"/>
        <end position="349"/>
    </location>
</feature>